<dbReference type="AlphaFoldDB" id="A0A484LU98"/>
<protein>
    <submittedName>
        <fullName evidence="1">Uncharacterized protein</fullName>
    </submittedName>
</protein>
<dbReference type="Proteomes" id="UP000595140">
    <property type="component" value="Unassembled WGS sequence"/>
</dbReference>
<evidence type="ECO:0000313" key="2">
    <source>
        <dbReference type="Proteomes" id="UP000595140"/>
    </source>
</evidence>
<name>A0A484LU98_9ASTE</name>
<reference evidence="1 2" key="1">
    <citation type="submission" date="2018-04" db="EMBL/GenBank/DDBJ databases">
        <authorList>
            <person name="Vogel A."/>
        </authorList>
    </citation>
    <scope>NUCLEOTIDE SEQUENCE [LARGE SCALE GENOMIC DNA]</scope>
</reference>
<accession>A0A484LU98</accession>
<keyword evidence="2" id="KW-1185">Reference proteome</keyword>
<dbReference type="EMBL" id="OOIL02002010">
    <property type="protein sequence ID" value="VFQ79857.1"/>
    <property type="molecule type" value="Genomic_DNA"/>
</dbReference>
<gene>
    <name evidence="1" type="ORF">CCAM_LOCUS21633</name>
</gene>
<proteinExistence type="predicted"/>
<organism evidence="1 2">
    <name type="scientific">Cuscuta campestris</name>
    <dbReference type="NCBI Taxonomy" id="132261"/>
    <lineage>
        <taxon>Eukaryota</taxon>
        <taxon>Viridiplantae</taxon>
        <taxon>Streptophyta</taxon>
        <taxon>Embryophyta</taxon>
        <taxon>Tracheophyta</taxon>
        <taxon>Spermatophyta</taxon>
        <taxon>Magnoliopsida</taxon>
        <taxon>eudicotyledons</taxon>
        <taxon>Gunneridae</taxon>
        <taxon>Pentapetalae</taxon>
        <taxon>asterids</taxon>
        <taxon>lamiids</taxon>
        <taxon>Solanales</taxon>
        <taxon>Convolvulaceae</taxon>
        <taxon>Cuscuteae</taxon>
        <taxon>Cuscuta</taxon>
        <taxon>Cuscuta subgen. Grammica</taxon>
        <taxon>Cuscuta sect. Cleistogrammica</taxon>
    </lineage>
</organism>
<evidence type="ECO:0000313" key="1">
    <source>
        <dbReference type="EMBL" id="VFQ79857.1"/>
    </source>
</evidence>
<sequence length="97" mass="10769">MPSGFSATVLLLVKRSRVCDDGPRRGRDSVLQWSYQSSQSSADIVESRAGAVYVDWRFNLENLWLVNALGEKKLLITDAENSAAYAMLCSLKDENAI</sequence>